<protein>
    <recommendedName>
        <fullName evidence="3">Capsid protein</fullName>
    </recommendedName>
</protein>
<evidence type="ECO:0000313" key="1">
    <source>
        <dbReference type="EMBL" id="RSU11569.1"/>
    </source>
</evidence>
<dbReference type="OrthoDB" id="2928533at2"/>
<dbReference type="InterPro" id="IPR024411">
    <property type="entry name" value="Tail_terminator_phage"/>
</dbReference>
<sequence>MTQSLDFIEVFTRKLGELNLIANPKTGIVSETDSIATSLLPGSRTVVKYYDGTEEKQINVEVMIKTKSIKRAIQDLNTISEFVEELKNLESNNRSFQFIKFINSSEPFHKAQDEKGYWLFSFNTQAQIIVERK</sequence>
<dbReference type="AlphaFoldDB" id="A0A430AU30"/>
<accession>A0A430AU30</accession>
<gene>
    <name evidence="1" type="ORF">CBF29_07765</name>
</gene>
<reference evidence="1 2" key="1">
    <citation type="submission" date="2017-05" db="EMBL/GenBank/DDBJ databases">
        <title>Vagococcus spp. assemblies.</title>
        <authorList>
            <person name="Gulvik C.A."/>
        </authorList>
    </citation>
    <scope>NUCLEOTIDE SEQUENCE [LARGE SCALE GENOMIC DNA]</scope>
    <source>
        <strain evidence="1 2">CCUG 51432</strain>
    </source>
</reference>
<dbReference type="RefSeq" id="WP_126809193.1">
    <property type="nucleotide sequence ID" value="NZ_NGKA01000010.1"/>
</dbReference>
<proteinExistence type="predicted"/>
<comment type="caution">
    <text evidence="1">The sequence shown here is derived from an EMBL/GenBank/DDBJ whole genome shotgun (WGS) entry which is preliminary data.</text>
</comment>
<keyword evidence="2" id="KW-1185">Reference proteome</keyword>
<dbReference type="EMBL" id="NGKA01000010">
    <property type="protein sequence ID" value="RSU11569.1"/>
    <property type="molecule type" value="Genomic_DNA"/>
</dbReference>
<dbReference type="Proteomes" id="UP000287605">
    <property type="component" value="Unassembled WGS sequence"/>
</dbReference>
<organism evidence="1 2">
    <name type="scientific">Vagococcus elongatus</name>
    <dbReference type="NCBI Taxonomy" id="180344"/>
    <lineage>
        <taxon>Bacteria</taxon>
        <taxon>Bacillati</taxon>
        <taxon>Bacillota</taxon>
        <taxon>Bacilli</taxon>
        <taxon>Lactobacillales</taxon>
        <taxon>Enterococcaceae</taxon>
        <taxon>Vagococcus</taxon>
    </lineage>
</organism>
<dbReference type="Pfam" id="PF12691">
    <property type="entry name" value="Phage_tail_terminator_6"/>
    <property type="match status" value="1"/>
</dbReference>
<name>A0A430AU30_9ENTE</name>
<evidence type="ECO:0000313" key="2">
    <source>
        <dbReference type="Proteomes" id="UP000287605"/>
    </source>
</evidence>
<evidence type="ECO:0008006" key="3">
    <source>
        <dbReference type="Google" id="ProtNLM"/>
    </source>
</evidence>